<dbReference type="EMBL" id="BT123863">
    <property type="protein sequence ID" value="ADE77158.1"/>
    <property type="molecule type" value="mRNA"/>
</dbReference>
<accession>D5AC89</accession>
<proteinExistence type="evidence at transcript level"/>
<evidence type="ECO:0000313" key="1">
    <source>
        <dbReference type="EMBL" id="ADE77158.1"/>
    </source>
</evidence>
<sequence length="54" mass="6157">MRDNSFLGQYTLKSQEIKKWGGIVMESGKYGQERYDGSSSEFLVANPSSRKTTY</sequence>
<reference evidence="1" key="1">
    <citation type="submission" date="2010-04" db="EMBL/GenBank/DDBJ databases">
        <authorList>
            <person name="Reid K.E."/>
            <person name="Liao N."/>
            <person name="Chan S."/>
            <person name="Docking R."/>
            <person name="Taylor G."/>
            <person name="Moore R."/>
            <person name="Mayo M."/>
            <person name="Munro S."/>
            <person name="King J."/>
            <person name="Yanchuk A."/>
            <person name="Holt R."/>
            <person name="Jones S."/>
            <person name="Marra M."/>
            <person name="Ritland C.E."/>
            <person name="Ritland K."/>
            <person name="Bohlmann J."/>
        </authorList>
    </citation>
    <scope>NUCLEOTIDE SEQUENCE</scope>
    <source>
        <tissue evidence="1">Bud</tissue>
    </source>
</reference>
<name>D5AC89_PICSI</name>
<protein>
    <submittedName>
        <fullName evidence="1">Uncharacterized protein</fullName>
    </submittedName>
</protein>
<organism evidence="1">
    <name type="scientific">Picea sitchensis</name>
    <name type="common">Sitka spruce</name>
    <name type="synonym">Pinus sitchensis</name>
    <dbReference type="NCBI Taxonomy" id="3332"/>
    <lineage>
        <taxon>Eukaryota</taxon>
        <taxon>Viridiplantae</taxon>
        <taxon>Streptophyta</taxon>
        <taxon>Embryophyta</taxon>
        <taxon>Tracheophyta</taxon>
        <taxon>Spermatophyta</taxon>
        <taxon>Pinopsida</taxon>
        <taxon>Pinidae</taxon>
        <taxon>Conifers I</taxon>
        <taxon>Pinales</taxon>
        <taxon>Pinaceae</taxon>
        <taxon>Picea</taxon>
    </lineage>
</organism>
<dbReference type="AlphaFoldDB" id="D5AC89"/>